<dbReference type="InterPro" id="IPR051932">
    <property type="entry name" value="Bact_StressResp_Reg"/>
</dbReference>
<dbReference type="PANTHER" id="PTHR33745">
    <property type="entry name" value="RSBT ANTAGONIST PROTEIN RSBS-RELATED"/>
    <property type="match status" value="1"/>
</dbReference>
<sequence>MNRPLAHSVPLLRVGEVLLVTLPAELTDDLAAELQRELSEVVARGGVRGVVIDLSAVWIVDSFLGRVLAETAAGIRLLAADTIVAGLRPAIAITLVELGMTLHGLRTALSVEAAFARMGVAVAAGEKP</sequence>
<accession>A0ABM6BAL9</accession>
<dbReference type="RefSeq" id="WP_063484190.1">
    <property type="nucleotide sequence ID" value="NZ_CP012949.1"/>
</dbReference>
<feature type="domain" description="STAS" evidence="1">
    <location>
        <begin position="7"/>
        <end position="118"/>
    </location>
</feature>
<dbReference type="PANTHER" id="PTHR33745:SF1">
    <property type="entry name" value="RSBT ANTAGONIST PROTEIN RSBS"/>
    <property type="match status" value="1"/>
</dbReference>
<dbReference type="InterPro" id="IPR002645">
    <property type="entry name" value="STAS_dom"/>
</dbReference>
<dbReference type="Proteomes" id="UP000076720">
    <property type="component" value="Chromosome"/>
</dbReference>
<dbReference type="SUPFAM" id="SSF52091">
    <property type="entry name" value="SpoIIaa-like"/>
    <property type="match status" value="1"/>
</dbReference>
<name>A0ABM6BAL9_STRAM</name>
<dbReference type="Pfam" id="PF01740">
    <property type="entry name" value="STAS"/>
    <property type="match status" value="1"/>
</dbReference>
<evidence type="ECO:0000313" key="2">
    <source>
        <dbReference type="EMBL" id="ANB10584.1"/>
    </source>
</evidence>
<dbReference type="PROSITE" id="PS50801">
    <property type="entry name" value="STAS"/>
    <property type="match status" value="1"/>
</dbReference>
<reference evidence="3" key="1">
    <citation type="submission" date="2015-10" db="EMBL/GenBank/DDBJ databases">
        <title>Complete genome sequence of Streptomyces ambofaciens DSM 40697.</title>
        <authorList>
            <person name="Thibessard A."/>
            <person name="Leblond P."/>
        </authorList>
    </citation>
    <scope>NUCLEOTIDE SEQUENCE [LARGE SCALE GENOMIC DNA]</scope>
    <source>
        <strain evidence="3">DSM 40697</strain>
    </source>
</reference>
<reference evidence="2 3" key="2">
    <citation type="journal article" date="2016" name="Genome Announc.">
        <title>Complete Genome Sequence of Streptomyces ambofaciens DSM 40697, a Paradigm for Genome Plasticity Studies.</title>
        <authorList>
            <person name="Thibessard A."/>
            <person name="Leblond P."/>
        </authorList>
    </citation>
    <scope>NUCLEOTIDE SEQUENCE [LARGE SCALE GENOMIC DNA]</scope>
    <source>
        <strain evidence="2 3">DSM 40697</strain>
    </source>
</reference>
<dbReference type="CDD" id="cd07041">
    <property type="entry name" value="STAS_RsbR_RsbS_like"/>
    <property type="match status" value="1"/>
</dbReference>
<evidence type="ECO:0000259" key="1">
    <source>
        <dbReference type="PROSITE" id="PS50801"/>
    </source>
</evidence>
<dbReference type="Gene3D" id="3.30.750.24">
    <property type="entry name" value="STAS domain"/>
    <property type="match status" value="1"/>
</dbReference>
<keyword evidence="3" id="KW-1185">Reference proteome</keyword>
<evidence type="ECO:0000313" key="3">
    <source>
        <dbReference type="Proteomes" id="UP000076720"/>
    </source>
</evidence>
<proteinExistence type="predicted"/>
<dbReference type="EMBL" id="CP012949">
    <property type="protein sequence ID" value="ANB10584.1"/>
    <property type="molecule type" value="Genomic_DNA"/>
</dbReference>
<organism evidence="2 3">
    <name type="scientific">Streptomyces ambofaciens</name>
    <dbReference type="NCBI Taxonomy" id="1889"/>
    <lineage>
        <taxon>Bacteria</taxon>
        <taxon>Bacillati</taxon>
        <taxon>Actinomycetota</taxon>
        <taxon>Actinomycetes</taxon>
        <taxon>Kitasatosporales</taxon>
        <taxon>Streptomycetaceae</taxon>
        <taxon>Streptomyces</taxon>
    </lineage>
</organism>
<dbReference type="InterPro" id="IPR036513">
    <property type="entry name" value="STAS_dom_sf"/>
</dbReference>
<gene>
    <name evidence="2" type="ORF">SAM40697_6631</name>
</gene>
<protein>
    <submittedName>
        <fullName evidence="2">Anti-anti-sigma factor</fullName>
    </submittedName>
</protein>